<dbReference type="Pfam" id="PF01144">
    <property type="entry name" value="CoA_trans"/>
    <property type="match status" value="2"/>
</dbReference>
<dbReference type="PANTHER" id="PTHR13707">
    <property type="entry name" value="KETOACID-COENZYME A TRANSFERASE"/>
    <property type="match status" value="1"/>
</dbReference>
<dbReference type="InterPro" id="IPR012792">
    <property type="entry name" value="3-oxoacid_CoA-transf_A"/>
</dbReference>
<feature type="compositionally biased region" description="Polar residues" evidence="2">
    <location>
        <begin position="113"/>
        <end position="127"/>
    </location>
</feature>
<dbReference type="Proteomes" id="UP000710440">
    <property type="component" value="Unassembled WGS sequence"/>
</dbReference>
<dbReference type="SUPFAM" id="SSF100950">
    <property type="entry name" value="NagB/RpiA/CoA transferase-like"/>
    <property type="match status" value="2"/>
</dbReference>
<feature type="region of interest" description="Disordered" evidence="2">
    <location>
        <begin position="113"/>
        <end position="132"/>
    </location>
</feature>
<reference evidence="3 4" key="1">
    <citation type="submission" date="2021-02" db="EMBL/GenBank/DDBJ databases">
        <title>Pan-genome distribution and transcriptional activeness of fungal secondary metabolism genes in Aspergillus section Fumigati.</title>
        <authorList>
            <person name="Takahashi H."/>
            <person name="Umemura M."/>
            <person name="Ninomiya A."/>
            <person name="Kusuya Y."/>
            <person name="Urayama S."/>
            <person name="Shimizu M."/>
            <person name="Watanabe A."/>
            <person name="Kamei K."/>
            <person name="Yaguchi T."/>
            <person name="Hagiwara D."/>
        </authorList>
    </citation>
    <scope>NUCLEOTIDE SEQUENCE [LARGE SCALE GENOMIC DNA]</scope>
    <source>
        <strain evidence="3 4">IFM 47045</strain>
    </source>
</reference>
<dbReference type="NCBIfam" id="TIGR02429">
    <property type="entry name" value="pcaI_scoA_fam"/>
    <property type="match status" value="1"/>
</dbReference>
<dbReference type="RefSeq" id="XP_043128291.1">
    <property type="nucleotide sequence ID" value="XM_043272356.1"/>
</dbReference>
<dbReference type="InterPro" id="IPR037171">
    <property type="entry name" value="NagB/RpiA_transferase-like"/>
</dbReference>
<dbReference type="GeneID" id="66937188"/>
<evidence type="ECO:0000256" key="2">
    <source>
        <dbReference type="SAM" id="MobiDB-lite"/>
    </source>
</evidence>
<organism evidence="3 4">
    <name type="scientific">Aspergillus viridinutans</name>
    <dbReference type="NCBI Taxonomy" id="75553"/>
    <lineage>
        <taxon>Eukaryota</taxon>
        <taxon>Fungi</taxon>
        <taxon>Dikarya</taxon>
        <taxon>Ascomycota</taxon>
        <taxon>Pezizomycotina</taxon>
        <taxon>Eurotiomycetes</taxon>
        <taxon>Eurotiomycetidae</taxon>
        <taxon>Eurotiales</taxon>
        <taxon>Aspergillaceae</taxon>
        <taxon>Aspergillus</taxon>
        <taxon>Aspergillus subgen. Fumigati</taxon>
    </lineage>
</organism>
<keyword evidence="4" id="KW-1185">Reference proteome</keyword>
<gene>
    <name evidence="3" type="ORF">Aspvir_009206</name>
</gene>
<feature type="region of interest" description="Disordered" evidence="2">
    <location>
        <begin position="42"/>
        <end position="78"/>
    </location>
</feature>
<evidence type="ECO:0000313" key="4">
    <source>
        <dbReference type="Proteomes" id="UP000710440"/>
    </source>
</evidence>
<dbReference type="GO" id="GO:0008410">
    <property type="term" value="F:CoA-transferase activity"/>
    <property type="evidence" value="ECO:0007669"/>
    <property type="project" value="InterPro"/>
</dbReference>
<dbReference type="NCBIfam" id="TIGR02428">
    <property type="entry name" value="pcaJ_scoB_fam"/>
    <property type="match status" value="1"/>
</dbReference>
<proteinExistence type="predicted"/>
<dbReference type="Gene3D" id="3.40.1080.10">
    <property type="entry name" value="Glutaconate Coenzyme A-transferase"/>
    <property type="match status" value="2"/>
</dbReference>
<dbReference type="InterPro" id="IPR004165">
    <property type="entry name" value="CoA_trans_fam_I"/>
</dbReference>
<dbReference type="PANTHER" id="PTHR13707:SF60">
    <property type="entry name" value="ACETATE COA-TRANSFERASE SUBUNIT ALPHA"/>
    <property type="match status" value="1"/>
</dbReference>
<dbReference type="OrthoDB" id="1933379at2759"/>
<dbReference type="InterPro" id="IPR012791">
    <property type="entry name" value="3-oxoacid_CoA-transf_B"/>
</dbReference>
<dbReference type="CDD" id="cd12148">
    <property type="entry name" value="fungal_TF_MHR"/>
    <property type="match status" value="1"/>
</dbReference>
<dbReference type="SMART" id="SM00882">
    <property type="entry name" value="CoA_trans"/>
    <property type="match status" value="2"/>
</dbReference>
<sequence length="1122" mass="121535">MLTSACSKRKGLEKAFHQIEEAIKRPKTDAARKLISDLQDLLSGTQGHSARSEVEEISNDPDRSHRRSPPQGAAAGDSLALDDAENPLQLLARASDLQFSPAECRDALRLSTPSVSQSSLRPHSSPNEDLPNARSFFVPVRANLDLGPDMDPIELGLITLHEAELLFSFFYEYLAHTRWGLDPTVHTVSFVRSQSAFLFTSMLAAAARFHPSAAALSKRLTRHCTSLAYKVIAQRYRSVEIVLAFMVNVPWMAPGSSSGDDDTCSYIAMALTVALDLSLNKIVTPATGFDSTLQNRLAKTDCIDAKRALHMDGFEAVDPASEWGRRLLRRRERTWIALFVLERGVCLARGRSYTVPPTALIENCDRWHISDIADSRDGPMNSMAVLRRNLDELLKKVKSRCDSCRLGDIGSEAAQSIKKLIEDFYDQWYAAWALEIGGPSRCLPPYVEILVTHTQLSTYGGVINHPTAPLEVKRFFRAAGLSSALNVMRAAIQGESRLKSMPNNTVIMIAFAACSALSLSVTPVDSRSNLAPSVRHLIEETADVLERIGAIPAHREDSSTLWPETLQFSAMSDHQIIDAVNRADSAFGMNIPDVPLDDLMNWDCVERDCDVVGLDLLSAPRSSSDCRTTLAPKIERGASKLFRDADEAVADLKSGSTILSSGFGLCGVADTLLSAINRRGVENLHSLTAVSNNAGAPGRGGLSTLTQAGQVDRLILSYLGNNKALEKKYLTGKIAIELCPQGTLAERLRAGGAGIPAFFTPTGAHTLLQAGEIPVRLDESGKVLERGTPRETRIFNGKTYLMETALTGDVAILRAWKADEAGNCVFRYTTKAFGPVMAKAATLTIVEAENIVPVGSIDPNDVDLPGIFVDRVVPATAEKHIEIKKLRTRENEDAGKFSSDPAVVQRNRIARRAAKELKQGYYVNLGVGIPTLAPSFLPEGMKVWVQSENGILGMGPYPTEDEVDPDIINAGKETVTLMPGAATFDSTESFGMIRGGHVDVSILGALQVSANGDLANYMIPGKIFKGMGGAMDLISNPDQTKIVVATSHTAKDGSPKVVAECSLPLTGANCVSTIITELCVFQVNRSKGELLLTELAPGVEVEEVRNKTGANFAVAEQLEIME</sequence>
<keyword evidence="1" id="KW-0808">Transferase</keyword>
<comment type="caution">
    <text evidence="3">The sequence shown here is derived from an EMBL/GenBank/DDBJ whole genome shotgun (WGS) entry which is preliminary data.</text>
</comment>
<name>A0A9P3BY20_ASPVI</name>
<dbReference type="EMBL" id="BOPL01000008">
    <property type="protein sequence ID" value="GIK05105.1"/>
    <property type="molecule type" value="Genomic_DNA"/>
</dbReference>
<accession>A0A9P3BY20</accession>
<protein>
    <submittedName>
        <fullName evidence="3">Uncharacterized protein</fullName>
    </submittedName>
</protein>
<evidence type="ECO:0000256" key="1">
    <source>
        <dbReference type="ARBA" id="ARBA00022679"/>
    </source>
</evidence>
<dbReference type="AlphaFoldDB" id="A0A9P3BY20"/>
<evidence type="ECO:0000313" key="3">
    <source>
        <dbReference type="EMBL" id="GIK05105.1"/>
    </source>
</evidence>